<evidence type="ECO:0000259" key="8">
    <source>
        <dbReference type="Pfam" id="PF20684"/>
    </source>
</evidence>
<evidence type="ECO:0000313" key="10">
    <source>
        <dbReference type="Proteomes" id="UP000799302"/>
    </source>
</evidence>
<keyword evidence="4 7" id="KW-0472">Membrane</keyword>
<reference evidence="9" key="1">
    <citation type="journal article" date="2020" name="Stud. Mycol.">
        <title>101 Dothideomycetes genomes: a test case for predicting lifestyles and emergence of pathogens.</title>
        <authorList>
            <person name="Haridas S."/>
            <person name="Albert R."/>
            <person name="Binder M."/>
            <person name="Bloem J."/>
            <person name="Labutti K."/>
            <person name="Salamov A."/>
            <person name="Andreopoulos B."/>
            <person name="Baker S."/>
            <person name="Barry K."/>
            <person name="Bills G."/>
            <person name="Bluhm B."/>
            <person name="Cannon C."/>
            <person name="Castanera R."/>
            <person name="Culley D."/>
            <person name="Daum C."/>
            <person name="Ezra D."/>
            <person name="Gonzalez J."/>
            <person name="Henrissat B."/>
            <person name="Kuo A."/>
            <person name="Liang C."/>
            <person name="Lipzen A."/>
            <person name="Lutzoni F."/>
            <person name="Magnuson J."/>
            <person name="Mondo S."/>
            <person name="Nolan M."/>
            <person name="Ohm R."/>
            <person name="Pangilinan J."/>
            <person name="Park H.-J."/>
            <person name="Ramirez L."/>
            <person name="Alfaro M."/>
            <person name="Sun H."/>
            <person name="Tritt A."/>
            <person name="Yoshinaga Y."/>
            <person name="Zwiers L.-H."/>
            <person name="Turgeon B."/>
            <person name="Goodwin S."/>
            <person name="Spatafora J."/>
            <person name="Crous P."/>
            <person name="Grigoriev I."/>
        </authorList>
    </citation>
    <scope>NUCLEOTIDE SEQUENCE</scope>
    <source>
        <strain evidence="9">CBS 115976</strain>
    </source>
</reference>
<evidence type="ECO:0000256" key="1">
    <source>
        <dbReference type="ARBA" id="ARBA00004141"/>
    </source>
</evidence>
<feature type="compositionally biased region" description="Basic and acidic residues" evidence="6">
    <location>
        <begin position="309"/>
        <end position="318"/>
    </location>
</feature>
<name>A0A6A6UQJ4_9PEZI</name>
<feature type="transmembrane region" description="Helical" evidence="7">
    <location>
        <begin position="71"/>
        <end position="91"/>
    </location>
</feature>
<feature type="transmembrane region" description="Helical" evidence="7">
    <location>
        <begin position="235"/>
        <end position="254"/>
    </location>
</feature>
<dbReference type="InterPro" id="IPR049326">
    <property type="entry name" value="Rhodopsin_dom_fungi"/>
</dbReference>
<keyword evidence="2 7" id="KW-0812">Transmembrane</keyword>
<evidence type="ECO:0000256" key="3">
    <source>
        <dbReference type="ARBA" id="ARBA00022989"/>
    </source>
</evidence>
<comment type="subcellular location">
    <subcellularLocation>
        <location evidence="1">Membrane</location>
        <topology evidence="1">Multi-pass membrane protein</topology>
    </subcellularLocation>
</comment>
<feature type="transmembrane region" description="Helical" evidence="7">
    <location>
        <begin position="111"/>
        <end position="135"/>
    </location>
</feature>
<organism evidence="9 10">
    <name type="scientific">Microthyrium microscopicum</name>
    <dbReference type="NCBI Taxonomy" id="703497"/>
    <lineage>
        <taxon>Eukaryota</taxon>
        <taxon>Fungi</taxon>
        <taxon>Dikarya</taxon>
        <taxon>Ascomycota</taxon>
        <taxon>Pezizomycotina</taxon>
        <taxon>Dothideomycetes</taxon>
        <taxon>Dothideomycetes incertae sedis</taxon>
        <taxon>Microthyriales</taxon>
        <taxon>Microthyriaceae</taxon>
        <taxon>Microthyrium</taxon>
    </lineage>
</organism>
<evidence type="ECO:0000256" key="7">
    <source>
        <dbReference type="SAM" id="Phobius"/>
    </source>
</evidence>
<evidence type="ECO:0000256" key="2">
    <source>
        <dbReference type="ARBA" id="ARBA00022692"/>
    </source>
</evidence>
<feature type="transmembrane region" description="Helical" evidence="7">
    <location>
        <begin position="204"/>
        <end position="223"/>
    </location>
</feature>
<dbReference type="PANTHER" id="PTHR33048:SF47">
    <property type="entry name" value="INTEGRAL MEMBRANE PROTEIN-RELATED"/>
    <property type="match status" value="1"/>
</dbReference>
<dbReference type="Proteomes" id="UP000799302">
    <property type="component" value="Unassembled WGS sequence"/>
</dbReference>
<keyword evidence="3 7" id="KW-1133">Transmembrane helix</keyword>
<feature type="domain" description="Rhodopsin" evidence="8">
    <location>
        <begin position="53"/>
        <end position="299"/>
    </location>
</feature>
<evidence type="ECO:0000313" key="9">
    <source>
        <dbReference type="EMBL" id="KAF2673703.1"/>
    </source>
</evidence>
<comment type="similarity">
    <text evidence="5">Belongs to the SAT4 family.</text>
</comment>
<dbReference type="Pfam" id="PF20684">
    <property type="entry name" value="Fung_rhodopsin"/>
    <property type="match status" value="1"/>
</dbReference>
<accession>A0A6A6UQJ4</accession>
<dbReference type="AlphaFoldDB" id="A0A6A6UQJ4"/>
<protein>
    <recommendedName>
        <fullName evidence="8">Rhodopsin domain-containing protein</fullName>
    </recommendedName>
</protein>
<feature type="transmembrane region" description="Helical" evidence="7">
    <location>
        <begin position="34"/>
        <end position="51"/>
    </location>
</feature>
<dbReference type="InterPro" id="IPR052337">
    <property type="entry name" value="SAT4-like"/>
</dbReference>
<feature type="region of interest" description="Disordered" evidence="6">
    <location>
        <begin position="308"/>
        <end position="335"/>
    </location>
</feature>
<proteinExistence type="inferred from homology"/>
<dbReference type="PANTHER" id="PTHR33048">
    <property type="entry name" value="PTH11-LIKE INTEGRAL MEMBRANE PROTEIN (AFU_ORTHOLOGUE AFUA_5G11245)"/>
    <property type="match status" value="1"/>
</dbReference>
<evidence type="ECO:0000256" key="5">
    <source>
        <dbReference type="ARBA" id="ARBA00038359"/>
    </source>
</evidence>
<evidence type="ECO:0000256" key="4">
    <source>
        <dbReference type="ARBA" id="ARBA00023136"/>
    </source>
</evidence>
<dbReference type="GO" id="GO:0016020">
    <property type="term" value="C:membrane"/>
    <property type="evidence" value="ECO:0007669"/>
    <property type="project" value="UniProtKB-SubCell"/>
</dbReference>
<gene>
    <name evidence="9" type="ORF">BT63DRAFT_421832</name>
</gene>
<feature type="compositionally biased region" description="Polar residues" evidence="6">
    <location>
        <begin position="319"/>
        <end position="335"/>
    </location>
</feature>
<dbReference type="EMBL" id="MU004231">
    <property type="protein sequence ID" value="KAF2673703.1"/>
    <property type="molecule type" value="Genomic_DNA"/>
</dbReference>
<dbReference type="OrthoDB" id="4525788at2759"/>
<sequence length="335" mass="37447">MSLMNDTFTAWRIPLYVLLEWPKADLEHPVIRRWSVPIYLALWALGTVCLLGRSYARYQGRAGRLAIDDTILGIAWIFATISIVTSIYGVLGAGFDRHVWDALVFGGRQGVAAWVHELTFIIGSSLAKASVLVFYRRIFAPVKFSTMRWAVDFALFITLAFMTAISISIIFACSPVHAFWDASNPTYGGKYHCFDRHIYDPIKGLISVISDIFCLLLPQIVISRLKLETGATLRLSIIFGCGILATLAGIARTVELTRLYSDPLRDLTWVGHDVFLWAEVEIQLGIICASVPMITTLFRPPSQAVQDMMKSKSAERESQQPINNTTVQELSNLNP</sequence>
<feature type="transmembrane region" description="Helical" evidence="7">
    <location>
        <begin position="155"/>
        <end position="180"/>
    </location>
</feature>
<keyword evidence="10" id="KW-1185">Reference proteome</keyword>
<evidence type="ECO:0000256" key="6">
    <source>
        <dbReference type="SAM" id="MobiDB-lite"/>
    </source>
</evidence>